<dbReference type="PANTHER" id="PTHR33406">
    <property type="entry name" value="MEMBRANE PROTEIN MJ1562-RELATED"/>
    <property type="match status" value="1"/>
</dbReference>
<dbReference type="Proteomes" id="UP000192923">
    <property type="component" value="Unassembled WGS sequence"/>
</dbReference>
<evidence type="ECO:0000313" key="8">
    <source>
        <dbReference type="EMBL" id="SMF93299.1"/>
    </source>
</evidence>
<feature type="transmembrane region" description="Helical" evidence="6">
    <location>
        <begin position="338"/>
        <end position="357"/>
    </location>
</feature>
<dbReference type="SUPFAM" id="SSF82866">
    <property type="entry name" value="Multidrug efflux transporter AcrB transmembrane domain"/>
    <property type="match status" value="2"/>
</dbReference>
<evidence type="ECO:0000256" key="1">
    <source>
        <dbReference type="ARBA" id="ARBA00004651"/>
    </source>
</evidence>
<dbReference type="OrthoDB" id="9780358at2"/>
<evidence type="ECO:0000256" key="2">
    <source>
        <dbReference type="ARBA" id="ARBA00022475"/>
    </source>
</evidence>
<organism evidence="8 9">
    <name type="scientific">Methylomagnum ishizawai</name>
    <dbReference type="NCBI Taxonomy" id="1760988"/>
    <lineage>
        <taxon>Bacteria</taxon>
        <taxon>Pseudomonadati</taxon>
        <taxon>Pseudomonadota</taxon>
        <taxon>Gammaproteobacteria</taxon>
        <taxon>Methylococcales</taxon>
        <taxon>Methylococcaceae</taxon>
        <taxon>Methylomagnum</taxon>
    </lineage>
</organism>
<dbReference type="GO" id="GO:0005886">
    <property type="term" value="C:plasma membrane"/>
    <property type="evidence" value="ECO:0007669"/>
    <property type="project" value="UniProtKB-SubCell"/>
</dbReference>
<protein>
    <submittedName>
        <fullName evidence="8">Predicted exporter</fullName>
    </submittedName>
</protein>
<evidence type="ECO:0000256" key="6">
    <source>
        <dbReference type="SAM" id="Phobius"/>
    </source>
</evidence>
<name>A0A1Y6CRP5_9GAMM</name>
<keyword evidence="3 6" id="KW-0812">Transmembrane</keyword>
<feature type="transmembrane region" description="Helical" evidence="6">
    <location>
        <begin position="271"/>
        <end position="292"/>
    </location>
</feature>
<feature type="transmembrane region" description="Helical" evidence="6">
    <location>
        <begin position="413"/>
        <end position="434"/>
    </location>
</feature>
<feature type="transmembrane region" description="Helical" evidence="6">
    <location>
        <begin position="743"/>
        <end position="766"/>
    </location>
</feature>
<feature type="transmembrane region" description="Helical" evidence="6">
    <location>
        <begin position="718"/>
        <end position="737"/>
    </location>
</feature>
<proteinExistence type="predicted"/>
<evidence type="ECO:0000256" key="4">
    <source>
        <dbReference type="ARBA" id="ARBA00022989"/>
    </source>
</evidence>
<keyword evidence="2" id="KW-1003">Cell membrane</keyword>
<keyword evidence="4 6" id="KW-1133">Transmembrane helix</keyword>
<accession>A0A1Y6CRP5</accession>
<feature type="transmembrane region" description="Helical" evidence="6">
    <location>
        <begin position="245"/>
        <end position="264"/>
    </location>
</feature>
<feature type="transmembrane region" description="Helical" evidence="6">
    <location>
        <begin position="298"/>
        <end position="318"/>
    </location>
</feature>
<comment type="subcellular location">
    <subcellularLocation>
        <location evidence="1">Cell membrane</location>
        <topology evidence="1">Multi-pass membrane protein</topology>
    </subcellularLocation>
</comment>
<evidence type="ECO:0000256" key="3">
    <source>
        <dbReference type="ARBA" id="ARBA00022692"/>
    </source>
</evidence>
<dbReference type="Pfam" id="PF03176">
    <property type="entry name" value="MMPL"/>
    <property type="match status" value="1"/>
</dbReference>
<keyword evidence="9" id="KW-1185">Reference proteome</keyword>
<feature type="transmembrane region" description="Helical" evidence="6">
    <location>
        <begin position="685"/>
        <end position="706"/>
    </location>
</feature>
<gene>
    <name evidence="8" type="ORF">SAMN02949497_0576</name>
</gene>
<keyword evidence="5 6" id="KW-0472">Membrane</keyword>
<dbReference type="RefSeq" id="WP_125468771.1">
    <property type="nucleotide sequence ID" value="NZ_FXAM01000001.1"/>
</dbReference>
<dbReference type="EMBL" id="FXAM01000001">
    <property type="protein sequence ID" value="SMF93299.1"/>
    <property type="molecule type" value="Genomic_DNA"/>
</dbReference>
<evidence type="ECO:0000259" key="7">
    <source>
        <dbReference type="Pfam" id="PF03176"/>
    </source>
</evidence>
<dbReference type="Gene3D" id="1.20.1640.10">
    <property type="entry name" value="Multidrug efflux transporter AcrB transmembrane domain"/>
    <property type="match status" value="2"/>
</dbReference>
<dbReference type="STRING" id="1760988.SAMN02949497_0576"/>
<feature type="transmembrane region" description="Helical" evidence="6">
    <location>
        <begin position="633"/>
        <end position="650"/>
    </location>
</feature>
<dbReference type="AlphaFoldDB" id="A0A1Y6CRP5"/>
<dbReference type="InterPro" id="IPR004869">
    <property type="entry name" value="MMPL_dom"/>
</dbReference>
<reference evidence="8 9" key="1">
    <citation type="submission" date="2016-12" db="EMBL/GenBank/DDBJ databases">
        <authorList>
            <person name="Song W.-J."/>
            <person name="Kurnit D.M."/>
        </authorList>
    </citation>
    <scope>NUCLEOTIDE SEQUENCE [LARGE SCALE GENOMIC DNA]</scope>
    <source>
        <strain evidence="8 9">175</strain>
    </source>
</reference>
<dbReference type="PANTHER" id="PTHR33406:SF13">
    <property type="entry name" value="MEMBRANE PROTEIN YDFJ"/>
    <property type="match status" value="1"/>
</dbReference>
<sequence length="773" mass="83272">MRAKAPLLLWLLWLALCAWWLLFRTAITTDLTFFLPRDAGFLDAVLVQQMREGPASRVLMIALENADEAALAATSRQLAANLASDPRFERVDNGAVGAGLATLEQHLFAHRYGLDPEPGPEPFTAAALHTALQARLAELASPTGMLQKAWLTRDPTGAWQRLLQGWLVERGPVARRGVWFAREGRRALLLARTRASGFDIAAQAEALERVRERFQTLRTDPAMRLVLGGPGPLSVESNRRITHDAAWLSGLNSGLVMLLLFGVYRSLRVLGLGLVPLLTGVVSGAAATRWAFGEVHGITLGFGATLVGVAADYPNHFFTHLSPREPPARAMARIWPTLRLGLLTNVAGFAAMLFSGFAGLAQLAVFAGGGLLAAGLATRWVLPVLAGDGTVRLPAWVERGAGFSWPGFPRWRWLPFGLTLLLAALFMLGGSPLWNDDIAALNPVPAERQALDEALRRDFGVPDLRKLVLATGPDAEAALRLSEAVAVDLEALKRDHALGGYELAARFLPSRAAQARRLAALPPGPELAANLREALRGLPFKPEAFQPFLDGVEAARRQAPLSRADLADTPFAAQVDSLLLPLQDRWVALIPLSGIADPAAIAARLAPWRERGVYDLDLREESTRIVRDYRREAIALLAGSLAAIVLLLGLGLRSLPLAVRVLAPVLTAGLCTGLAMAVLFHGLTLYHLVSLLLVMGLSLDQALFFNRDAADPEERRRTLLSLLVCGLSSVLAFGTLALSDINILRSIGSTVALGALLAIAFAAWLAQPRPVPR</sequence>
<evidence type="ECO:0000256" key="5">
    <source>
        <dbReference type="ARBA" id="ARBA00023136"/>
    </source>
</evidence>
<evidence type="ECO:0000313" key="9">
    <source>
        <dbReference type="Proteomes" id="UP000192923"/>
    </source>
</evidence>
<feature type="domain" description="Membrane transport protein MMPL" evidence="7">
    <location>
        <begin position="202"/>
        <end position="399"/>
    </location>
</feature>
<dbReference type="InterPro" id="IPR050545">
    <property type="entry name" value="Mycobact_MmpL"/>
</dbReference>